<dbReference type="InterPro" id="IPR021109">
    <property type="entry name" value="Peptidase_aspartic_dom_sf"/>
</dbReference>
<comment type="similarity">
    <text evidence="1">Belongs to the peptidase A1 family.</text>
</comment>
<evidence type="ECO:0000313" key="3">
    <source>
        <dbReference type="EMBL" id="KAJ7716428.1"/>
    </source>
</evidence>
<accession>A0AAD7MGH7</accession>
<dbReference type="PANTHER" id="PTHR47966:SF1">
    <property type="entry name" value="ASPARTYL PROTEINASE"/>
    <property type="match status" value="1"/>
</dbReference>
<keyword evidence="4" id="KW-1185">Reference proteome</keyword>
<evidence type="ECO:0000313" key="4">
    <source>
        <dbReference type="Proteomes" id="UP001215598"/>
    </source>
</evidence>
<name>A0AAD7MGH7_9AGAR</name>
<sequence length="512" mass="56946">MTSFLSDHESCDRWCRISGYRQDNTRLPFNDVRELTIPVLDADAELADAIGVRLRYLARHLPVSAPAVDAVVPTNHSPTLASTHRGATGPFCLTNPRSLLAPGVANSTFIPVHTDRGPDPAQNPANRTYDEFLTTTTTLEALDREVVGTLVFGHPEDSLILPRKFRLVFDLGSNDLWVYGRDLRNTGACPQGTPGCPPLFWFQRSTASSQVSDVPHTAKYADGSFARYHLWNDYVYLRPYWAPPPVEEPYKPWLHLTFGVACEISPSFINSPTSGVLGLGRRTDADNPLKRSPPFLQQLRPLLASPEMTILLGRETGYITFGSRPNLSGSSTLGDWHNQIPILGDEHWVVASRTKRLNGVDYKSSNGTAELDTGAAFCYVDDDYVNAYYRQIPGSTTKFFGSSQLLYHLIPESVKTTPRAQFEIGDSLFTLEHSHLPRGAKERIGTTKYYVGAIQRKSLLIAPGGVYSGPDLIGRVALVNMEIVLQMPDNQPHTMSWRRKDTDFIGPSKQQW</sequence>
<dbReference type="EMBL" id="JARKIB010000291">
    <property type="protein sequence ID" value="KAJ7716428.1"/>
    <property type="molecule type" value="Genomic_DNA"/>
</dbReference>
<dbReference type="PROSITE" id="PS51767">
    <property type="entry name" value="PEPTIDASE_A1"/>
    <property type="match status" value="1"/>
</dbReference>
<evidence type="ECO:0000259" key="2">
    <source>
        <dbReference type="PROSITE" id="PS51767"/>
    </source>
</evidence>
<feature type="domain" description="Peptidase A1" evidence="2">
    <location>
        <begin position="146"/>
        <end position="496"/>
    </location>
</feature>
<dbReference type="GO" id="GO:0004190">
    <property type="term" value="F:aspartic-type endopeptidase activity"/>
    <property type="evidence" value="ECO:0007669"/>
    <property type="project" value="InterPro"/>
</dbReference>
<comment type="caution">
    <text evidence="3">The sequence shown here is derived from an EMBL/GenBank/DDBJ whole genome shotgun (WGS) entry which is preliminary data.</text>
</comment>
<dbReference type="Proteomes" id="UP001215598">
    <property type="component" value="Unassembled WGS sequence"/>
</dbReference>
<dbReference type="PANTHER" id="PTHR47966">
    <property type="entry name" value="BETA-SITE APP-CLEAVING ENZYME, ISOFORM A-RELATED"/>
    <property type="match status" value="1"/>
</dbReference>
<dbReference type="Gene3D" id="2.40.70.10">
    <property type="entry name" value="Acid Proteases"/>
    <property type="match status" value="2"/>
</dbReference>
<dbReference type="GO" id="GO:0006508">
    <property type="term" value="P:proteolysis"/>
    <property type="evidence" value="ECO:0007669"/>
    <property type="project" value="InterPro"/>
</dbReference>
<protein>
    <submittedName>
        <fullName evidence="3">Aspartic peptidase domain-containing protein</fullName>
    </submittedName>
</protein>
<organism evidence="3 4">
    <name type="scientific">Mycena metata</name>
    <dbReference type="NCBI Taxonomy" id="1033252"/>
    <lineage>
        <taxon>Eukaryota</taxon>
        <taxon>Fungi</taxon>
        <taxon>Dikarya</taxon>
        <taxon>Basidiomycota</taxon>
        <taxon>Agaricomycotina</taxon>
        <taxon>Agaricomycetes</taxon>
        <taxon>Agaricomycetidae</taxon>
        <taxon>Agaricales</taxon>
        <taxon>Marasmiineae</taxon>
        <taxon>Mycenaceae</taxon>
        <taxon>Mycena</taxon>
    </lineage>
</organism>
<dbReference type="CDD" id="cd05471">
    <property type="entry name" value="pepsin_like"/>
    <property type="match status" value="1"/>
</dbReference>
<dbReference type="Pfam" id="PF00026">
    <property type="entry name" value="Asp"/>
    <property type="match status" value="1"/>
</dbReference>
<evidence type="ECO:0000256" key="1">
    <source>
        <dbReference type="ARBA" id="ARBA00007447"/>
    </source>
</evidence>
<gene>
    <name evidence="3" type="ORF">B0H16DRAFT_1741239</name>
</gene>
<dbReference type="InterPro" id="IPR001461">
    <property type="entry name" value="Aspartic_peptidase_A1"/>
</dbReference>
<dbReference type="SUPFAM" id="SSF50630">
    <property type="entry name" value="Acid proteases"/>
    <property type="match status" value="1"/>
</dbReference>
<dbReference type="InterPro" id="IPR033121">
    <property type="entry name" value="PEPTIDASE_A1"/>
</dbReference>
<proteinExistence type="inferred from homology"/>
<reference evidence="3" key="1">
    <citation type="submission" date="2023-03" db="EMBL/GenBank/DDBJ databases">
        <title>Massive genome expansion in bonnet fungi (Mycena s.s.) driven by repeated elements and novel gene families across ecological guilds.</title>
        <authorList>
            <consortium name="Lawrence Berkeley National Laboratory"/>
            <person name="Harder C.B."/>
            <person name="Miyauchi S."/>
            <person name="Viragh M."/>
            <person name="Kuo A."/>
            <person name="Thoen E."/>
            <person name="Andreopoulos B."/>
            <person name="Lu D."/>
            <person name="Skrede I."/>
            <person name="Drula E."/>
            <person name="Henrissat B."/>
            <person name="Morin E."/>
            <person name="Kohler A."/>
            <person name="Barry K."/>
            <person name="LaButti K."/>
            <person name="Morin E."/>
            <person name="Salamov A."/>
            <person name="Lipzen A."/>
            <person name="Mereny Z."/>
            <person name="Hegedus B."/>
            <person name="Baldrian P."/>
            <person name="Stursova M."/>
            <person name="Weitz H."/>
            <person name="Taylor A."/>
            <person name="Grigoriev I.V."/>
            <person name="Nagy L.G."/>
            <person name="Martin F."/>
            <person name="Kauserud H."/>
        </authorList>
    </citation>
    <scope>NUCLEOTIDE SEQUENCE</scope>
    <source>
        <strain evidence="3">CBHHK182m</strain>
    </source>
</reference>
<dbReference type="AlphaFoldDB" id="A0AAD7MGH7"/>
<dbReference type="InterPro" id="IPR034164">
    <property type="entry name" value="Pepsin-like_dom"/>
</dbReference>